<evidence type="ECO:0000313" key="5">
    <source>
        <dbReference type="Proteomes" id="UP000813385"/>
    </source>
</evidence>
<keyword evidence="2" id="KW-0812">Transmembrane</keyword>
<feature type="signal peptide" evidence="3">
    <location>
        <begin position="1"/>
        <end position="24"/>
    </location>
</feature>
<accession>A0A8K0TC12</accession>
<comment type="caution">
    <text evidence="4">The sequence shown here is derived from an EMBL/GenBank/DDBJ whole genome shotgun (WGS) entry which is preliminary data.</text>
</comment>
<feature type="chain" id="PRO_5035448957" evidence="3">
    <location>
        <begin position="25"/>
        <end position="665"/>
    </location>
</feature>
<organism evidence="4 5">
    <name type="scientific">Plectosphaerella cucumerina</name>
    <dbReference type="NCBI Taxonomy" id="40658"/>
    <lineage>
        <taxon>Eukaryota</taxon>
        <taxon>Fungi</taxon>
        <taxon>Dikarya</taxon>
        <taxon>Ascomycota</taxon>
        <taxon>Pezizomycotina</taxon>
        <taxon>Sordariomycetes</taxon>
        <taxon>Hypocreomycetidae</taxon>
        <taxon>Glomerellales</taxon>
        <taxon>Plectosphaerellaceae</taxon>
        <taxon>Plectosphaerella</taxon>
    </lineage>
</organism>
<evidence type="ECO:0000256" key="1">
    <source>
        <dbReference type="SAM" id="MobiDB-lite"/>
    </source>
</evidence>
<feature type="region of interest" description="Disordered" evidence="1">
    <location>
        <begin position="597"/>
        <end position="640"/>
    </location>
</feature>
<feature type="transmembrane region" description="Helical" evidence="2">
    <location>
        <begin position="381"/>
        <end position="402"/>
    </location>
</feature>
<proteinExistence type="predicted"/>
<dbReference type="Proteomes" id="UP000813385">
    <property type="component" value="Unassembled WGS sequence"/>
</dbReference>
<dbReference type="EMBL" id="JAGPXD010000005">
    <property type="protein sequence ID" value="KAH7353604.1"/>
    <property type="molecule type" value="Genomic_DNA"/>
</dbReference>
<dbReference type="OrthoDB" id="10404180at2759"/>
<reference evidence="4" key="1">
    <citation type="journal article" date="2021" name="Nat. Commun.">
        <title>Genetic determinants of endophytism in the Arabidopsis root mycobiome.</title>
        <authorList>
            <person name="Mesny F."/>
            <person name="Miyauchi S."/>
            <person name="Thiergart T."/>
            <person name="Pickel B."/>
            <person name="Atanasova L."/>
            <person name="Karlsson M."/>
            <person name="Huettel B."/>
            <person name="Barry K.W."/>
            <person name="Haridas S."/>
            <person name="Chen C."/>
            <person name="Bauer D."/>
            <person name="Andreopoulos W."/>
            <person name="Pangilinan J."/>
            <person name="LaButti K."/>
            <person name="Riley R."/>
            <person name="Lipzen A."/>
            <person name="Clum A."/>
            <person name="Drula E."/>
            <person name="Henrissat B."/>
            <person name="Kohler A."/>
            <person name="Grigoriev I.V."/>
            <person name="Martin F.M."/>
            <person name="Hacquard S."/>
        </authorList>
    </citation>
    <scope>NUCLEOTIDE SEQUENCE</scope>
    <source>
        <strain evidence="4">MPI-CAGE-AT-0016</strain>
    </source>
</reference>
<dbReference type="AlphaFoldDB" id="A0A8K0TC12"/>
<protein>
    <submittedName>
        <fullName evidence="4">Uncharacterized protein</fullName>
    </submittedName>
</protein>
<feature type="compositionally biased region" description="Basic and acidic residues" evidence="1">
    <location>
        <begin position="525"/>
        <end position="542"/>
    </location>
</feature>
<gene>
    <name evidence="4" type="ORF">B0T11DRAFT_119050</name>
</gene>
<evidence type="ECO:0000256" key="2">
    <source>
        <dbReference type="SAM" id="Phobius"/>
    </source>
</evidence>
<keyword evidence="5" id="KW-1185">Reference proteome</keyword>
<feature type="region of interest" description="Disordered" evidence="1">
    <location>
        <begin position="312"/>
        <end position="371"/>
    </location>
</feature>
<keyword evidence="2" id="KW-0472">Membrane</keyword>
<name>A0A8K0TC12_9PEZI</name>
<feature type="compositionally biased region" description="Low complexity" evidence="1">
    <location>
        <begin position="338"/>
        <end position="362"/>
    </location>
</feature>
<feature type="region of interest" description="Disordered" evidence="1">
    <location>
        <begin position="513"/>
        <end position="574"/>
    </location>
</feature>
<feature type="compositionally biased region" description="Low complexity" evidence="1">
    <location>
        <begin position="558"/>
        <end position="572"/>
    </location>
</feature>
<evidence type="ECO:0000256" key="3">
    <source>
        <dbReference type="SAM" id="SignalP"/>
    </source>
</evidence>
<keyword evidence="3" id="KW-0732">Signal</keyword>
<sequence>MRGSVAFQAALGLLWSSSPALVGAAAIEPVSASFPSEPVHFAAPVARDEASVDGAELEDDADETARAIMQFEFPGDSASEDDKEKLSNFALTLEITPTGESCGPAKLSINSHALGLDAEGAGHGLVPAGKADNTKPFEATWSVHCLPAEGEATEPSQLLHFDLTSFDGHALHSGSVSFVAQFRQTGPAEILSVAGSSLDVRFEGAYLAHAAALTGERSKSMLTDIARLEALRHRLVEVESAIVSLEQHIAESYGVNPDALGIDSGAVIGTMGDDADSCTDGFKCTVGKVVHTVSGTARTIYDKLFGSAHEKNETVLRRPKQHPIVSSGTQTEEGDVASFGTSSTGSTGTESVSSSPTTTGSSLPAVATASSDDSDDIARDLLPFIPAILVIITILAVLHYAAHIHIAAHRRRLAAKEETDASAPPPTELSFFGRIAERRRRRKERSRRIRAAPAAIRDFLSALFTAVPVDPEKEAERQRIISAEAEGSSSVSLPRRNANWMAVDVEAAPFALGDDSDSDVSDDTPYTRRLAEPRARFARDAESITLVGSERSDDDAASESGSVSGASDSDGSTTMEMDLRRFREATFLVGSLVGERRGAVSVPPPRPASPSGSLPGYASDDPYPVWDRRERASSSASSLDGAVADGFRYAPGATTAAREVPAVKN</sequence>
<evidence type="ECO:0000313" key="4">
    <source>
        <dbReference type="EMBL" id="KAH7353604.1"/>
    </source>
</evidence>
<keyword evidence="2" id="KW-1133">Transmembrane helix</keyword>